<feature type="domain" description="Transposase IS200-like" evidence="1">
    <location>
        <begin position="9"/>
        <end position="123"/>
    </location>
</feature>
<dbReference type="Pfam" id="PF01797">
    <property type="entry name" value="Y1_Tnp"/>
    <property type="match status" value="1"/>
</dbReference>
<dbReference type="PANTHER" id="PTHR34322">
    <property type="entry name" value="TRANSPOSASE, Y1_TNP DOMAIN-CONTAINING"/>
    <property type="match status" value="1"/>
</dbReference>
<dbReference type="RefSeq" id="WP_341373338.1">
    <property type="nucleotide sequence ID" value="NZ_JBBUTF010000005.1"/>
</dbReference>
<name>A0ABU9B6N8_9BURK</name>
<dbReference type="InterPro" id="IPR036515">
    <property type="entry name" value="Transposase_17_sf"/>
</dbReference>
<dbReference type="SMART" id="SM01321">
    <property type="entry name" value="Y1_Tnp"/>
    <property type="match status" value="1"/>
</dbReference>
<accession>A0ABU9B6N8</accession>
<dbReference type="SUPFAM" id="SSF143422">
    <property type="entry name" value="Transposase IS200-like"/>
    <property type="match status" value="1"/>
</dbReference>
<evidence type="ECO:0000313" key="3">
    <source>
        <dbReference type="Proteomes" id="UP001368500"/>
    </source>
</evidence>
<dbReference type="Gene3D" id="3.30.70.1290">
    <property type="entry name" value="Transposase IS200-like"/>
    <property type="match status" value="1"/>
</dbReference>
<proteinExistence type="predicted"/>
<dbReference type="Pfam" id="PF13384">
    <property type="entry name" value="HTH_23"/>
    <property type="match status" value="1"/>
</dbReference>
<organism evidence="2 3">
    <name type="scientific">Pseudaquabacterium rugosum</name>
    <dbReference type="NCBI Taxonomy" id="2984194"/>
    <lineage>
        <taxon>Bacteria</taxon>
        <taxon>Pseudomonadati</taxon>
        <taxon>Pseudomonadota</taxon>
        <taxon>Betaproteobacteria</taxon>
        <taxon>Burkholderiales</taxon>
        <taxon>Sphaerotilaceae</taxon>
        <taxon>Pseudaquabacterium</taxon>
    </lineage>
</organism>
<dbReference type="PANTHER" id="PTHR34322:SF2">
    <property type="entry name" value="TRANSPOSASE IS200-LIKE DOMAIN-CONTAINING PROTEIN"/>
    <property type="match status" value="1"/>
</dbReference>
<dbReference type="InterPro" id="IPR036388">
    <property type="entry name" value="WH-like_DNA-bd_sf"/>
</dbReference>
<reference evidence="2 3" key="1">
    <citation type="submission" date="2024-04" db="EMBL/GenBank/DDBJ databases">
        <title>Novel species of the genus Ideonella isolated from streams.</title>
        <authorList>
            <person name="Lu H."/>
        </authorList>
    </citation>
    <scope>NUCLEOTIDE SEQUENCE [LARGE SCALE GENOMIC DNA]</scope>
    <source>
        <strain evidence="2 3">BYS139W</strain>
    </source>
</reference>
<evidence type="ECO:0000259" key="1">
    <source>
        <dbReference type="SMART" id="SM01321"/>
    </source>
</evidence>
<keyword evidence="3" id="KW-1185">Reference proteome</keyword>
<dbReference type="InterPro" id="IPR002686">
    <property type="entry name" value="Transposase_17"/>
</dbReference>
<dbReference type="Gene3D" id="1.10.10.10">
    <property type="entry name" value="Winged helix-like DNA-binding domain superfamily/Winged helix DNA-binding domain"/>
    <property type="match status" value="1"/>
</dbReference>
<dbReference type="Proteomes" id="UP001368500">
    <property type="component" value="Unassembled WGS sequence"/>
</dbReference>
<evidence type="ECO:0000313" key="2">
    <source>
        <dbReference type="EMBL" id="MEK8025554.1"/>
    </source>
</evidence>
<comment type="caution">
    <text evidence="2">The sequence shown here is derived from an EMBL/GenBank/DDBJ whole genome shotgun (WGS) entry which is preliminary data.</text>
</comment>
<dbReference type="EMBL" id="JBBUTF010000005">
    <property type="protein sequence ID" value="MEK8025554.1"/>
    <property type="molecule type" value="Genomic_DNA"/>
</dbReference>
<gene>
    <name evidence="2" type="ORF">AACH11_06230</name>
</gene>
<sequence>MVRPLRIEYPGAVHHVTSRGDRREPIYRDDQDRCTHLDVIARALMRFDARALAWCLMGNHYHLVLRTGEIPLSRVMRQINGVYTQAFNRRHGLVGHVLQGRYHATLVDSDGYLAALCRYVERNPVAAGLIDDARAWTWSSARAHLGLVPAPDWLDSDGVLGQLSGRDIHDPQARELARQAYARLLSDAEDARALGLLWQQGKARPVCLGDDAFSARIREQAGVAIPPPPPIPTVDLSTLRAAPDRRAAIARAHHHGGHTLTAIAAALGLSVSRVSRILKETERGPERGQVLPVATPSWGATGKT</sequence>
<protein>
    <submittedName>
        <fullName evidence="2">Transposase</fullName>
    </submittedName>
</protein>